<reference evidence="1 2" key="1">
    <citation type="submission" date="2020-02" db="EMBL/GenBank/DDBJ databases">
        <title>Draft genome sequence of two Spirosoma agri KCTC 52727 and Spirosoma terrae KCTC 52035.</title>
        <authorList>
            <person name="Rojas J."/>
            <person name="Ambika Manirajan B."/>
            <person name="Suarez C."/>
            <person name="Ratering S."/>
            <person name="Schnell S."/>
        </authorList>
    </citation>
    <scope>NUCLEOTIDE SEQUENCE [LARGE SCALE GENOMIC DNA]</scope>
    <source>
        <strain evidence="1 2">KCTC 52035</strain>
    </source>
</reference>
<proteinExistence type="predicted"/>
<dbReference type="Gene3D" id="3.30.1380.10">
    <property type="match status" value="1"/>
</dbReference>
<dbReference type="RefSeq" id="WP_163951514.1">
    <property type="nucleotide sequence ID" value="NZ_JAAFZH010000008.1"/>
</dbReference>
<evidence type="ECO:0008006" key="3">
    <source>
        <dbReference type="Google" id="ProtNLM"/>
    </source>
</evidence>
<accession>A0A6L9L7Y6</accession>
<dbReference type="AlphaFoldDB" id="A0A6L9L7Y6"/>
<evidence type="ECO:0000313" key="1">
    <source>
        <dbReference type="EMBL" id="NDU96746.1"/>
    </source>
</evidence>
<protein>
    <recommendedName>
        <fullName evidence="3">Peptidase M15A C-terminal domain-containing protein</fullName>
    </recommendedName>
</protein>
<dbReference type="EMBL" id="JAAFZH010000008">
    <property type="protein sequence ID" value="NDU96746.1"/>
    <property type="molecule type" value="Genomic_DNA"/>
</dbReference>
<evidence type="ECO:0000313" key="2">
    <source>
        <dbReference type="Proteomes" id="UP000474175"/>
    </source>
</evidence>
<dbReference type="InterPro" id="IPR009045">
    <property type="entry name" value="Zn_M74/Hedgehog-like"/>
</dbReference>
<name>A0A6L9L7Y6_9BACT</name>
<dbReference type="SUPFAM" id="SSF55166">
    <property type="entry name" value="Hedgehog/DD-peptidase"/>
    <property type="match status" value="1"/>
</dbReference>
<keyword evidence="2" id="KW-1185">Reference proteome</keyword>
<dbReference type="Proteomes" id="UP000474175">
    <property type="component" value="Unassembled WGS sequence"/>
</dbReference>
<organism evidence="1 2">
    <name type="scientific">Spirosoma terrae</name>
    <dbReference type="NCBI Taxonomy" id="1968276"/>
    <lineage>
        <taxon>Bacteria</taxon>
        <taxon>Pseudomonadati</taxon>
        <taxon>Bacteroidota</taxon>
        <taxon>Cytophagia</taxon>
        <taxon>Cytophagales</taxon>
        <taxon>Cytophagaceae</taxon>
        <taxon>Spirosoma</taxon>
    </lineage>
</organism>
<sequence length="150" mass="17174">MARLEAQHEFVWNILQEYLPEGTRLTSVIRTAQDQLDTIVKYARKEKFDFKQAPTLADKGTWLPALSYLRKKNYKIAEPGRSAHQKGLAFDLSGKNLKEIRQAVEKAQADGRLSIQKIITEWSNHCVHVEVTSAQTRNEMVFLEGMTISL</sequence>
<comment type="caution">
    <text evidence="1">The sequence shown here is derived from an EMBL/GenBank/DDBJ whole genome shotgun (WGS) entry which is preliminary data.</text>
</comment>
<gene>
    <name evidence="1" type="ORF">GK108_17825</name>
</gene>